<comment type="caution">
    <text evidence="1">The sequence shown here is derived from an EMBL/GenBank/DDBJ whole genome shotgun (WGS) entry which is preliminary data.</text>
</comment>
<evidence type="ECO:0000313" key="2">
    <source>
        <dbReference type="Proteomes" id="UP001589667"/>
    </source>
</evidence>
<name>A0ABV5SUV3_9MICO</name>
<reference evidence="1 2" key="1">
    <citation type="submission" date="2024-09" db="EMBL/GenBank/DDBJ databases">
        <authorList>
            <person name="Sun Q."/>
            <person name="Mori K."/>
        </authorList>
    </citation>
    <scope>NUCLEOTIDE SEQUENCE [LARGE SCALE GENOMIC DNA]</scope>
    <source>
        <strain evidence="1 2">JCM 14321</strain>
    </source>
</reference>
<accession>A0ABV5SUV3</accession>
<protein>
    <submittedName>
        <fullName evidence="1">Uncharacterized protein</fullName>
    </submittedName>
</protein>
<evidence type="ECO:0000313" key="1">
    <source>
        <dbReference type="EMBL" id="MFB9644123.1"/>
    </source>
</evidence>
<dbReference type="EMBL" id="JBHMBL010000004">
    <property type="protein sequence ID" value="MFB9644123.1"/>
    <property type="molecule type" value="Genomic_DNA"/>
</dbReference>
<keyword evidence="2" id="KW-1185">Reference proteome</keyword>
<dbReference type="RefSeq" id="WP_157424289.1">
    <property type="nucleotide sequence ID" value="NZ_BAAANI010000005.1"/>
</dbReference>
<gene>
    <name evidence="1" type="ORF">ACFFQV_17670</name>
</gene>
<dbReference type="Proteomes" id="UP001589667">
    <property type="component" value="Unassembled WGS sequence"/>
</dbReference>
<organism evidence="1 2">
    <name type="scientific">Agromyces lapidis</name>
    <dbReference type="NCBI Taxonomy" id="279574"/>
    <lineage>
        <taxon>Bacteria</taxon>
        <taxon>Bacillati</taxon>
        <taxon>Actinomycetota</taxon>
        <taxon>Actinomycetes</taxon>
        <taxon>Micrococcales</taxon>
        <taxon>Microbacteriaceae</taxon>
        <taxon>Agromyces</taxon>
    </lineage>
</organism>
<proteinExistence type="predicted"/>
<sequence length="123" mass="13669">MTDYWSIPALENVYLEDSWVLSISAQPGSLVLAVDVVLREQHPVYRTPAAEEQYCYRRGILRFDGVSTLSWAEQGAPPAVDATGQPDFGSFDKFEVEGARYRLSGDFGLIVLEADPPTLELTE</sequence>